<dbReference type="GO" id="GO:0032259">
    <property type="term" value="P:methylation"/>
    <property type="evidence" value="ECO:0007669"/>
    <property type="project" value="UniProtKB-KW"/>
</dbReference>
<dbReference type="NCBIfam" id="TIGR01444">
    <property type="entry name" value="fkbM_fam"/>
    <property type="match status" value="1"/>
</dbReference>
<protein>
    <submittedName>
        <fullName evidence="4">FkbM family methyltransferase</fullName>
    </submittedName>
</protein>
<accession>A0ABW9WF47</accession>
<proteinExistence type="predicted"/>
<feature type="coiled-coil region" evidence="1">
    <location>
        <begin position="254"/>
        <end position="313"/>
    </location>
</feature>
<keyword evidence="4" id="KW-0489">Methyltransferase</keyword>
<dbReference type="InterPro" id="IPR006342">
    <property type="entry name" value="FkbM_mtfrase"/>
</dbReference>
<evidence type="ECO:0000256" key="1">
    <source>
        <dbReference type="SAM" id="Coils"/>
    </source>
</evidence>
<dbReference type="GO" id="GO:0008168">
    <property type="term" value="F:methyltransferase activity"/>
    <property type="evidence" value="ECO:0007669"/>
    <property type="project" value="UniProtKB-KW"/>
</dbReference>
<feature type="region of interest" description="Disordered" evidence="2">
    <location>
        <begin position="457"/>
        <end position="480"/>
    </location>
</feature>
<keyword evidence="1" id="KW-0175">Coiled coil</keyword>
<reference evidence="4 5" key="1">
    <citation type="submission" date="2019-12" db="EMBL/GenBank/DDBJ databases">
        <title>Novel species isolated from a subtropical stream in China.</title>
        <authorList>
            <person name="Lu H."/>
        </authorList>
    </citation>
    <scope>NUCLEOTIDE SEQUENCE [LARGE SCALE GENOMIC DNA]</scope>
    <source>
        <strain evidence="4 5">FT109W</strain>
    </source>
</reference>
<dbReference type="Pfam" id="PF05050">
    <property type="entry name" value="Methyltransf_21"/>
    <property type="match status" value="1"/>
</dbReference>
<name>A0ABW9WF47_9BURK</name>
<dbReference type="EMBL" id="WWCS01000005">
    <property type="protein sequence ID" value="MYN39727.1"/>
    <property type="molecule type" value="Genomic_DNA"/>
</dbReference>
<sequence>MNFVSYAPNFEDVMLWRALRHVAHGFYVDVGAGAPVLGSVTQAFYQRGWRGINLEPARALQERLSAARPADVTLALLAGSTDGEALFYDSGASQRSSTDAEQARACRTDGLEVMQRPVRQTTLDAICEEHAEGAIHFVNLAVNGAEAEVLAGFELARWQPWIVLVRQHPDDAAIAAAMQAARYTLAYQDGDKCYYVSPQQAALAAVLALPPHAGDQFVLAEDHHYTMPLTAWRERAAAGLAAERAAQDWVAAHERGLLERAEHLQQQLTQAQLDRQHTEQALAQARLDQEQALAQLTGELQAANQRTAEQSARADHNDARAEAHAADAAHQVTRVDALAVQMEWQVAHTRRLQGELDAIYHSVAWRLARPIRGAVKAVKYLRHQLRHRLWQCRDLAARARRRSRQSLTAVAKGVARRAMRFIQRRPALDHFLRRQLGRSPRMVRLLRTIAMRSTQAPADQAGAAPMLPADTQPDHLPPATRQVYDQLLQAVQRARNP</sequence>
<keyword evidence="5" id="KW-1185">Reference proteome</keyword>
<feature type="domain" description="Methyltransferase FkbM" evidence="3">
    <location>
        <begin position="29"/>
        <end position="183"/>
    </location>
</feature>
<evidence type="ECO:0000256" key="2">
    <source>
        <dbReference type="SAM" id="MobiDB-lite"/>
    </source>
</evidence>
<dbReference type="Gene3D" id="3.40.50.150">
    <property type="entry name" value="Vaccinia Virus protein VP39"/>
    <property type="match status" value="1"/>
</dbReference>
<dbReference type="Proteomes" id="UP000466332">
    <property type="component" value="Unassembled WGS sequence"/>
</dbReference>
<keyword evidence="4" id="KW-0808">Transferase</keyword>
<evidence type="ECO:0000313" key="5">
    <source>
        <dbReference type="Proteomes" id="UP000466332"/>
    </source>
</evidence>
<organism evidence="4 5">
    <name type="scientific">Duganella margarita</name>
    <dbReference type="NCBI Taxonomy" id="2692170"/>
    <lineage>
        <taxon>Bacteria</taxon>
        <taxon>Pseudomonadati</taxon>
        <taxon>Pseudomonadota</taxon>
        <taxon>Betaproteobacteria</taxon>
        <taxon>Burkholderiales</taxon>
        <taxon>Oxalobacteraceae</taxon>
        <taxon>Telluria group</taxon>
        <taxon>Duganella</taxon>
    </lineage>
</organism>
<evidence type="ECO:0000259" key="3">
    <source>
        <dbReference type="Pfam" id="PF05050"/>
    </source>
</evidence>
<dbReference type="InterPro" id="IPR029063">
    <property type="entry name" value="SAM-dependent_MTases_sf"/>
</dbReference>
<dbReference type="RefSeq" id="WP_161044802.1">
    <property type="nucleotide sequence ID" value="NZ_WWCS01000005.1"/>
</dbReference>
<evidence type="ECO:0000313" key="4">
    <source>
        <dbReference type="EMBL" id="MYN39727.1"/>
    </source>
</evidence>
<comment type="caution">
    <text evidence="4">The sequence shown here is derived from an EMBL/GenBank/DDBJ whole genome shotgun (WGS) entry which is preliminary data.</text>
</comment>
<gene>
    <name evidence="4" type="ORF">GTP55_10115</name>
</gene>